<evidence type="ECO:0008006" key="4">
    <source>
        <dbReference type="Google" id="ProtNLM"/>
    </source>
</evidence>
<evidence type="ECO:0000256" key="1">
    <source>
        <dbReference type="SAM" id="SignalP"/>
    </source>
</evidence>
<dbReference type="EMBL" id="JAWHQM010000010">
    <property type="protein sequence ID" value="KAK5628893.1"/>
    <property type="molecule type" value="Genomic_DNA"/>
</dbReference>
<protein>
    <recommendedName>
        <fullName evidence="4">Secreted protein</fullName>
    </recommendedName>
</protein>
<reference evidence="2 3" key="1">
    <citation type="submission" date="2023-10" db="EMBL/GenBank/DDBJ databases">
        <title>Draft genome sequence of Xylaria bambusicola isolate GMP-LS, the root and basal stem rot pathogen of sugarcane in Indonesia.</title>
        <authorList>
            <person name="Selvaraj P."/>
            <person name="Muralishankar V."/>
            <person name="Muruganantham S."/>
            <person name="Sp S."/>
            <person name="Haryani S."/>
            <person name="Lau K.J.X."/>
            <person name="Naqvi N.I."/>
        </authorList>
    </citation>
    <scope>NUCLEOTIDE SEQUENCE [LARGE SCALE GENOMIC DNA]</scope>
    <source>
        <strain evidence="2">GMP-LS</strain>
    </source>
</reference>
<gene>
    <name evidence="2" type="ORF">RRF57_004608</name>
</gene>
<sequence length="78" mass="9089">MLLTLLVRVFTIIFLELSIPWAGDSLELLLQFERKSLMIYSSTTRIIRKPNLEIKFVANIVCDKRRKDRIGKPSQTPI</sequence>
<dbReference type="Proteomes" id="UP001305414">
    <property type="component" value="Unassembled WGS sequence"/>
</dbReference>
<comment type="caution">
    <text evidence="2">The sequence shown here is derived from an EMBL/GenBank/DDBJ whole genome shotgun (WGS) entry which is preliminary data.</text>
</comment>
<keyword evidence="1" id="KW-0732">Signal</keyword>
<proteinExistence type="predicted"/>
<name>A0AAN7UJH9_9PEZI</name>
<accession>A0AAN7UJH9</accession>
<dbReference type="AlphaFoldDB" id="A0AAN7UJH9"/>
<feature type="signal peptide" evidence="1">
    <location>
        <begin position="1"/>
        <end position="25"/>
    </location>
</feature>
<feature type="chain" id="PRO_5042829690" description="Secreted protein" evidence="1">
    <location>
        <begin position="26"/>
        <end position="78"/>
    </location>
</feature>
<organism evidence="2 3">
    <name type="scientific">Xylaria bambusicola</name>
    <dbReference type="NCBI Taxonomy" id="326684"/>
    <lineage>
        <taxon>Eukaryota</taxon>
        <taxon>Fungi</taxon>
        <taxon>Dikarya</taxon>
        <taxon>Ascomycota</taxon>
        <taxon>Pezizomycotina</taxon>
        <taxon>Sordariomycetes</taxon>
        <taxon>Xylariomycetidae</taxon>
        <taxon>Xylariales</taxon>
        <taxon>Xylariaceae</taxon>
        <taxon>Xylaria</taxon>
    </lineage>
</organism>
<evidence type="ECO:0000313" key="3">
    <source>
        <dbReference type="Proteomes" id="UP001305414"/>
    </source>
</evidence>
<evidence type="ECO:0000313" key="2">
    <source>
        <dbReference type="EMBL" id="KAK5628893.1"/>
    </source>
</evidence>
<keyword evidence="3" id="KW-1185">Reference proteome</keyword>